<protein>
    <submittedName>
        <fullName evidence="1">Uncharacterized protein</fullName>
    </submittedName>
</protein>
<comment type="caution">
    <text evidence="1">The sequence shown here is derived from an EMBL/GenBank/DDBJ whole genome shotgun (WGS) entry which is preliminary data.</text>
</comment>
<evidence type="ECO:0000313" key="1">
    <source>
        <dbReference type="EMBL" id="KAI3738798.1"/>
    </source>
</evidence>
<evidence type="ECO:0000313" key="2">
    <source>
        <dbReference type="Proteomes" id="UP001055811"/>
    </source>
</evidence>
<reference evidence="2" key="1">
    <citation type="journal article" date="2022" name="Mol. Ecol. Resour.">
        <title>The genomes of chicory, endive, great burdock and yacon provide insights into Asteraceae palaeo-polyploidization history and plant inulin production.</title>
        <authorList>
            <person name="Fan W."/>
            <person name="Wang S."/>
            <person name="Wang H."/>
            <person name="Wang A."/>
            <person name="Jiang F."/>
            <person name="Liu H."/>
            <person name="Zhao H."/>
            <person name="Xu D."/>
            <person name="Zhang Y."/>
        </authorList>
    </citation>
    <scope>NUCLEOTIDE SEQUENCE [LARGE SCALE GENOMIC DNA]</scope>
    <source>
        <strain evidence="2">cv. Punajuju</strain>
    </source>
</reference>
<keyword evidence="2" id="KW-1185">Reference proteome</keyword>
<sequence>MNKFCVLLFVEACVANKYEDSVFCFYFKKSAQLCRIAGQRRIPFSNTSVFPQTPNTNKNKLKSLFAKSAEYRQLSVMKFAATFNF</sequence>
<reference evidence="1 2" key="2">
    <citation type="journal article" date="2022" name="Mol. Ecol. Resour.">
        <title>The genomes of chicory, endive, great burdock and yacon provide insights into Asteraceae paleo-polyploidization history and plant inulin production.</title>
        <authorList>
            <person name="Fan W."/>
            <person name="Wang S."/>
            <person name="Wang H."/>
            <person name="Wang A."/>
            <person name="Jiang F."/>
            <person name="Liu H."/>
            <person name="Zhao H."/>
            <person name="Xu D."/>
            <person name="Zhang Y."/>
        </authorList>
    </citation>
    <scope>NUCLEOTIDE SEQUENCE [LARGE SCALE GENOMIC DNA]</scope>
    <source>
        <strain evidence="2">cv. Punajuju</strain>
        <tissue evidence="1">Leaves</tissue>
    </source>
</reference>
<dbReference type="Proteomes" id="UP001055811">
    <property type="component" value="Linkage Group LG05"/>
</dbReference>
<name>A0ACB9CXA2_CICIN</name>
<proteinExistence type="predicted"/>
<dbReference type="EMBL" id="CM042013">
    <property type="protein sequence ID" value="KAI3738798.1"/>
    <property type="molecule type" value="Genomic_DNA"/>
</dbReference>
<organism evidence="1 2">
    <name type="scientific">Cichorium intybus</name>
    <name type="common">Chicory</name>
    <dbReference type="NCBI Taxonomy" id="13427"/>
    <lineage>
        <taxon>Eukaryota</taxon>
        <taxon>Viridiplantae</taxon>
        <taxon>Streptophyta</taxon>
        <taxon>Embryophyta</taxon>
        <taxon>Tracheophyta</taxon>
        <taxon>Spermatophyta</taxon>
        <taxon>Magnoliopsida</taxon>
        <taxon>eudicotyledons</taxon>
        <taxon>Gunneridae</taxon>
        <taxon>Pentapetalae</taxon>
        <taxon>asterids</taxon>
        <taxon>campanulids</taxon>
        <taxon>Asterales</taxon>
        <taxon>Asteraceae</taxon>
        <taxon>Cichorioideae</taxon>
        <taxon>Cichorieae</taxon>
        <taxon>Cichoriinae</taxon>
        <taxon>Cichorium</taxon>
    </lineage>
</organism>
<accession>A0ACB9CXA2</accession>
<gene>
    <name evidence="1" type="ORF">L2E82_28961</name>
</gene>